<evidence type="ECO:0000313" key="2">
    <source>
        <dbReference type="EMBL" id="KAF2280143.1"/>
    </source>
</evidence>
<sequence length="699" mass="76084">MAGRKDKHAGQQAPKPGEPHAGGSNIRRKLSYGFSLISNSLGQRKVTAGRGPRSGEEQHSASLHQNIDRQGDDSRSLLSPPFVSSSQPLLGSLSPNKRVNSQVTDPELTPKPLPRSRTVSHIPRPPVSDSAAFTSKMSSTEPDRHSSSRDSSVRVSATKIPTPSPPPGNPRRLASPRQCTSAQHTVQQEKHIAAGAAFAGLSAKPALSTTSRSYTTPNLRKTSIPVGQSFMMPRKSAMKARFVAPSAIQHPSNPMSILKENTPTTQTERGSASQRPINKSIREGFVSQKKQSPRRSPSSNNSPGHKGKQAATTTASSSPAKRSNTVGGTPATVKRVPGSTQPAQSSIAYRTSNANRITQPRLLGPVNPPTPTPTESTSLSSFPRSSTDSGYSRRTLHSRMNSTFVSRGLVGSRGEVRIPRSSTFHHFPRHETPPPMPPIPEKYKTPPKSVVDKVDLPHDYTVTETLDNTSKALPQTPQKASGELIKREDSSTFITDPDSSVIESTDEDLMTLLAQKEARTGSAFVTPPRPFSPNNDGGSFANITASLQVKEYMPAVWWAGRFQTRLDQWRTDAMRASMEPDFQPEGLLGGYKLDEERMAACYIFLQLRDLCATKEAADSLWEFEYKYRQENKLLGTMIKFPAAPSHKQPETEASKQGQGPIGRAMRKMTPRNSSFVSLLKGKGRNAGEETNPDCFVGRS</sequence>
<feature type="region of interest" description="Disordered" evidence="1">
    <location>
        <begin position="1"/>
        <end position="185"/>
    </location>
</feature>
<feature type="compositionally biased region" description="Polar residues" evidence="1">
    <location>
        <begin position="249"/>
        <end position="277"/>
    </location>
</feature>
<feature type="compositionally biased region" description="Low complexity" evidence="1">
    <location>
        <begin position="84"/>
        <end position="95"/>
    </location>
</feature>
<feature type="region of interest" description="Disordered" evidence="1">
    <location>
        <begin position="246"/>
        <end position="396"/>
    </location>
</feature>
<feature type="compositionally biased region" description="Polar residues" evidence="1">
    <location>
        <begin position="131"/>
        <end position="140"/>
    </location>
</feature>
<evidence type="ECO:0000313" key="3">
    <source>
        <dbReference type="Proteomes" id="UP000800097"/>
    </source>
</evidence>
<organism evidence="2 3">
    <name type="scientific">Westerdykella ornata</name>
    <dbReference type="NCBI Taxonomy" id="318751"/>
    <lineage>
        <taxon>Eukaryota</taxon>
        <taxon>Fungi</taxon>
        <taxon>Dikarya</taxon>
        <taxon>Ascomycota</taxon>
        <taxon>Pezizomycotina</taxon>
        <taxon>Dothideomycetes</taxon>
        <taxon>Pleosporomycetidae</taxon>
        <taxon>Pleosporales</taxon>
        <taxon>Sporormiaceae</taxon>
        <taxon>Westerdykella</taxon>
    </lineage>
</organism>
<evidence type="ECO:0000256" key="1">
    <source>
        <dbReference type="SAM" id="MobiDB-lite"/>
    </source>
</evidence>
<reference evidence="2" key="1">
    <citation type="journal article" date="2020" name="Stud. Mycol.">
        <title>101 Dothideomycetes genomes: a test case for predicting lifestyles and emergence of pathogens.</title>
        <authorList>
            <person name="Haridas S."/>
            <person name="Albert R."/>
            <person name="Binder M."/>
            <person name="Bloem J."/>
            <person name="Labutti K."/>
            <person name="Salamov A."/>
            <person name="Andreopoulos B."/>
            <person name="Baker S."/>
            <person name="Barry K."/>
            <person name="Bills G."/>
            <person name="Bluhm B."/>
            <person name="Cannon C."/>
            <person name="Castanera R."/>
            <person name="Culley D."/>
            <person name="Daum C."/>
            <person name="Ezra D."/>
            <person name="Gonzalez J."/>
            <person name="Henrissat B."/>
            <person name="Kuo A."/>
            <person name="Liang C."/>
            <person name="Lipzen A."/>
            <person name="Lutzoni F."/>
            <person name="Magnuson J."/>
            <person name="Mondo S."/>
            <person name="Nolan M."/>
            <person name="Ohm R."/>
            <person name="Pangilinan J."/>
            <person name="Park H.-J."/>
            <person name="Ramirez L."/>
            <person name="Alfaro M."/>
            <person name="Sun H."/>
            <person name="Tritt A."/>
            <person name="Yoshinaga Y."/>
            <person name="Zwiers L.-H."/>
            <person name="Turgeon B."/>
            <person name="Goodwin S."/>
            <person name="Spatafora J."/>
            <person name="Crous P."/>
            <person name="Grigoriev I."/>
        </authorList>
    </citation>
    <scope>NUCLEOTIDE SEQUENCE</scope>
    <source>
        <strain evidence="2">CBS 379.55</strain>
    </source>
</reference>
<gene>
    <name evidence="2" type="ORF">EI97DRAFT_112322</name>
</gene>
<name>A0A6A6JVL5_WESOR</name>
<protein>
    <submittedName>
        <fullName evidence="2">Uncharacterized protein</fullName>
    </submittedName>
</protein>
<feature type="region of interest" description="Disordered" evidence="1">
    <location>
        <begin position="642"/>
        <end position="699"/>
    </location>
</feature>
<feature type="compositionally biased region" description="Low complexity" evidence="1">
    <location>
        <begin position="373"/>
        <end position="389"/>
    </location>
</feature>
<dbReference type="RefSeq" id="XP_033657681.1">
    <property type="nucleotide sequence ID" value="XM_033792981.1"/>
</dbReference>
<proteinExistence type="predicted"/>
<dbReference type="OrthoDB" id="3557758at2759"/>
<dbReference type="EMBL" id="ML986485">
    <property type="protein sequence ID" value="KAF2280143.1"/>
    <property type="molecule type" value="Genomic_DNA"/>
</dbReference>
<feature type="compositionally biased region" description="Basic and acidic residues" evidence="1">
    <location>
        <begin position="66"/>
        <end position="75"/>
    </location>
</feature>
<feature type="compositionally biased region" description="Low complexity" evidence="1">
    <location>
        <begin position="287"/>
        <end position="302"/>
    </location>
</feature>
<dbReference type="Proteomes" id="UP000800097">
    <property type="component" value="Unassembled WGS sequence"/>
</dbReference>
<keyword evidence="3" id="KW-1185">Reference proteome</keyword>
<feature type="compositionally biased region" description="Polar residues" evidence="1">
    <location>
        <begin position="338"/>
        <end position="358"/>
    </location>
</feature>
<feature type="compositionally biased region" description="Basic and acidic residues" evidence="1">
    <location>
        <begin position="141"/>
        <end position="152"/>
    </location>
</feature>
<dbReference type="GeneID" id="54546156"/>
<dbReference type="AlphaFoldDB" id="A0A6A6JVL5"/>
<accession>A0A6A6JVL5</accession>